<feature type="domain" description="AAA+ ATPase" evidence="1">
    <location>
        <begin position="182"/>
        <end position="305"/>
    </location>
</feature>
<dbReference type="AlphaFoldDB" id="A0A0D0ZST5"/>
<dbReference type="PANTHER" id="PTHR30050">
    <property type="entry name" value="CHROMOSOMAL REPLICATION INITIATOR PROTEIN DNAA"/>
    <property type="match status" value="1"/>
</dbReference>
<dbReference type="RefSeq" id="WP_043032639.1">
    <property type="nucleotide sequence ID" value="NZ_JXSU01000009.1"/>
</dbReference>
<dbReference type="PANTHER" id="PTHR30050:SF4">
    <property type="entry name" value="ATP-BINDING PROTEIN RV3427C IN INSERTION SEQUENCE-RELATED"/>
    <property type="match status" value="1"/>
</dbReference>
<evidence type="ECO:0000259" key="1">
    <source>
        <dbReference type="SMART" id="SM00382"/>
    </source>
</evidence>
<dbReference type="Gene3D" id="3.40.50.300">
    <property type="entry name" value="P-loop containing nucleotide triphosphate hydrolases"/>
    <property type="match status" value="1"/>
</dbReference>
<name>A0A0D0ZST5_CLOBO</name>
<dbReference type="GO" id="GO:0006260">
    <property type="term" value="P:DNA replication"/>
    <property type="evidence" value="ECO:0007669"/>
    <property type="project" value="TreeGrafter"/>
</dbReference>
<reference evidence="2 3" key="1">
    <citation type="submission" date="2014-06" db="EMBL/GenBank/DDBJ databases">
        <title>Genome characterization of distinct group I Clostridium botulinum lineages.</title>
        <authorList>
            <person name="Giordani F."/>
            <person name="Anselmo A."/>
            <person name="Fillo S."/>
            <person name="Palozzi A.M."/>
            <person name="Fortunato A."/>
            <person name="Gentile B."/>
            <person name="Ciammaruconi A."/>
            <person name="Anniballi F."/>
            <person name="De Medici D."/>
            <person name="Lista F."/>
        </authorList>
    </citation>
    <scope>NUCLEOTIDE SEQUENCE [LARGE SCALE GENOMIC DNA]</scope>
    <source>
        <strain evidence="2 3">B2 450</strain>
    </source>
</reference>
<dbReference type="Pfam" id="PF01695">
    <property type="entry name" value="IstB_IS21"/>
    <property type="match status" value="1"/>
</dbReference>
<proteinExistence type="predicted"/>
<accession>A0A0D0ZST5</accession>
<dbReference type="OrthoDB" id="9776217at2"/>
<dbReference type="GO" id="GO:0005524">
    <property type="term" value="F:ATP binding"/>
    <property type="evidence" value="ECO:0007669"/>
    <property type="project" value="InterPro"/>
</dbReference>
<dbReference type="InterPro" id="IPR002611">
    <property type="entry name" value="IstB_ATP-bd"/>
</dbReference>
<protein>
    <submittedName>
        <fullName evidence="2">DNA replication protein DnaC</fullName>
    </submittedName>
</protein>
<dbReference type="SUPFAM" id="SSF52540">
    <property type="entry name" value="P-loop containing nucleoside triphosphate hydrolases"/>
    <property type="match status" value="1"/>
</dbReference>
<gene>
    <name evidence="2" type="ORF">N495_18930</name>
</gene>
<dbReference type="EMBL" id="JXSU01000009">
    <property type="protein sequence ID" value="KIS21893.1"/>
    <property type="molecule type" value="Genomic_DNA"/>
</dbReference>
<dbReference type="CDD" id="cd00009">
    <property type="entry name" value="AAA"/>
    <property type="match status" value="1"/>
</dbReference>
<organism evidence="2 3">
    <name type="scientific">Clostridium botulinum B2 450</name>
    <dbReference type="NCBI Taxonomy" id="1379739"/>
    <lineage>
        <taxon>Bacteria</taxon>
        <taxon>Bacillati</taxon>
        <taxon>Bacillota</taxon>
        <taxon>Clostridia</taxon>
        <taxon>Eubacteriales</taxon>
        <taxon>Clostridiaceae</taxon>
        <taxon>Clostridium</taxon>
    </lineage>
</organism>
<evidence type="ECO:0000313" key="2">
    <source>
        <dbReference type="EMBL" id="KIS21893.1"/>
    </source>
</evidence>
<dbReference type="InterPro" id="IPR003593">
    <property type="entry name" value="AAA+_ATPase"/>
</dbReference>
<dbReference type="Proteomes" id="UP000032250">
    <property type="component" value="Unassembled WGS sequence"/>
</dbReference>
<sequence length="325" mass="38661">MIKGYKSEILKEYEKIREKESLALKNRRKEIKMKLPKVLELEQEIAKLSIEMSINILKNPDKSEEYINIIKNKITDLRVKKSELLVSNGYDMDFLEMHYNCNTCKDTGFVNNKRCSCYKQKLIKLYYDNSDLKHILKTNNFHNFNFEYFTNEKTDFHSDTPRKNIKKILDKMWHFIENFNKTDENFMFIGNPGTGKTFLSNCIAKELLDRGNFVVYRTADELIQNLRSIKFNNDKHLEDILINCDLLIIDDLGTESINEFSKVELFNFINKKLLMRKKMIISSNYSIESILKNYSERISSRLLGNFTLFKFYCDDIRIQKNIQNK</sequence>
<dbReference type="NCBIfam" id="NF005304">
    <property type="entry name" value="PRK06835.1"/>
    <property type="match status" value="1"/>
</dbReference>
<evidence type="ECO:0000313" key="3">
    <source>
        <dbReference type="Proteomes" id="UP000032250"/>
    </source>
</evidence>
<dbReference type="SMART" id="SM00382">
    <property type="entry name" value="AAA"/>
    <property type="match status" value="1"/>
</dbReference>
<dbReference type="HOGENOM" id="CLU_062999_0_0_9"/>
<dbReference type="PATRIC" id="fig|1379739.3.peg.4153"/>
<dbReference type="InterPro" id="IPR027417">
    <property type="entry name" value="P-loop_NTPase"/>
</dbReference>
<comment type="caution">
    <text evidence="2">The sequence shown here is derived from an EMBL/GenBank/DDBJ whole genome shotgun (WGS) entry which is preliminary data.</text>
</comment>